<dbReference type="AlphaFoldDB" id="A0A931E2H0"/>
<dbReference type="EMBL" id="JADOUE010000001">
    <property type="protein sequence ID" value="MBG6122365.1"/>
    <property type="molecule type" value="Genomic_DNA"/>
</dbReference>
<dbReference type="Proteomes" id="UP000658613">
    <property type="component" value="Unassembled WGS sequence"/>
</dbReference>
<sequence length="62" mass="6423">MNTQKALDGVDKMGAASSEGVLGKIVNFIINFWNEILSPIFGFMVPTSGIAGGVGGLLELVP</sequence>
<accession>A0A931E2H0</accession>
<protein>
    <submittedName>
        <fullName evidence="1">Uncharacterized protein</fullName>
    </submittedName>
</protein>
<reference evidence="1" key="1">
    <citation type="submission" date="2020-11" db="EMBL/GenBank/DDBJ databases">
        <title>Sequencing the genomes of 1000 actinobacteria strains.</title>
        <authorList>
            <person name="Klenk H.-P."/>
        </authorList>
    </citation>
    <scope>NUCLEOTIDE SEQUENCE</scope>
    <source>
        <strain evidence="1">DSM 45632</strain>
    </source>
</reference>
<evidence type="ECO:0000313" key="2">
    <source>
        <dbReference type="Proteomes" id="UP000658613"/>
    </source>
</evidence>
<keyword evidence="2" id="KW-1185">Reference proteome</keyword>
<proteinExistence type="predicted"/>
<organism evidence="1 2">
    <name type="scientific">Corynebacterium aquatimens</name>
    <dbReference type="NCBI Taxonomy" id="1190508"/>
    <lineage>
        <taxon>Bacteria</taxon>
        <taxon>Bacillati</taxon>
        <taxon>Actinomycetota</taxon>
        <taxon>Actinomycetes</taxon>
        <taxon>Mycobacteriales</taxon>
        <taxon>Corynebacteriaceae</taxon>
        <taxon>Corynebacterium</taxon>
    </lineage>
</organism>
<comment type="caution">
    <text evidence="1">The sequence shown here is derived from an EMBL/GenBank/DDBJ whole genome shotgun (WGS) entry which is preliminary data.</text>
</comment>
<name>A0A931E2H0_9CORY</name>
<evidence type="ECO:0000313" key="1">
    <source>
        <dbReference type="EMBL" id="MBG6122365.1"/>
    </source>
</evidence>
<dbReference type="RefSeq" id="WP_196824769.1">
    <property type="nucleotide sequence ID" value="NZ_CP046980.1"/>
</dbReference>
<gene>
    <name evidence="1" type="ORF">IW254_001334</name>
</gene>